<keyword evidence="2" id="KW-0238">DNA-binding</keyword>
<dbReference type="Gene3D" id="1.10.260.40">
    <property type="entry name" value="lambda repressor-like DNA-binding domains"/>
    <property type="match status" value="1"/>
</dbReference>
<dbReference type="Proteomes" id="UP000594034">
    <property type="component" value="Chromosome"/>
</dbReference>
<dbReference type="CDD" id="cd00093">
    <property type="entry name" value="HTH_XRE"/>
    <property type="match status" value="1"/>
</dbReference>
<keyword evidence="7" id="KW-1185">Reference proteome</keyword>
<evidence type="ECO:0000313" key="6">
    <source>
        <dbReference type="EMBL" id="QFI55575.1"/>
    </source>
</evidence>
<proteinExistence type="predicted"/>
<sequence length="94" mass="10787">MNPVQRRQPTTEEIAEERQPQEVYPRLSRPESEEIKAIRAALNLSQQEFSIGIGVSLNTVKSWESNQRRPTGRSAELLAMLKADPTRFYELSDD</sequence>
<dbReference type="SUPFAM" id="SSF47413">
    <property type="entry name" value="lambda repressor-like DNA-binding domains"/>
    <property type="match status" value="1"/>
</dbReference>
<protein>
    <submittedName>
        <fullName evidence="6">Helix-turn-helix domain-containing protein</fullName>
    </submittedName>
</protein>
<feature type="region of interest" description="Disordered" evidence="4">
    <location>
        <begin position="1"/>
        <end position="29"/>
    </location>
</feature>
<dbReference type="GO" id="GO:0003677">
    <property type="term" value="F:DNA binding"/>
    <property type="evidence" value="ECO:0007669"/>
    <property type="project" value="UniProtKB-KW"/>
</dbReference>
<reference evidence="6 7" key="1">
    <citation type="submission" date="2019-05" db="EMBL/GenBank/DDBJ databases">
        <title>OXA-830, a novel chromosomally encoded expanded-spectrum class D beta-lactamase in Aeromonas simiae.</title>
        <authorList>
            <person name="Zhou W."/>
            <person name="Chen Q."/>
        </authorList>
    </citation>
    <scope>NUCLEOTIDE SEQUENCE [LARGE SCALE GENOMIC DNA]</scope>
    <source>
        <strain evidence="6 7">A6</strain>
    </source>
</reference>
<dbReference type="InterPro" id="IPR001387">
    <property type="entry name" value="Cro/C1-type_HTH"/>
</dbReference>
<evidence type="ECO:0000256" key="2">
    <source>
        <dbReference type="ARBA" id="ARBA00023125"/>
    </source>
</evidence>
<dbReference type="NCBIfam" id="NF041265">
    <property type="entry name" value="NadS"/>
    <property type="match status" value="1"/>
</dbReference>
<evidence type="ECO:0000256" key="1">
    <source>
        <dbReference type="ARBA" id="ARBA00023015"/>
    </source>
</evidence>
<dbReference type="InterPro" id="IPR010982">
    <property type="entry name" value="Lambda_DNA-bd_dom_sf"/>
</dbReference>
<dbReference type="Pfam" id="PF01381">
    <property type="entry name" value="HTH_3"/>
    <property type="match status" value="1"/>
</dbReference>
<dbReference type="KEGG" id="asim:FE240_13280"/>
<feature type="domain" description="HTH cro/C1-type" evidence="5">
    <location>
        <begin position="35"/>
        <end position="79"/>
    </location>
</feature>
<dbReference type="InterPro" id="IPR052359">
    <property type="entry name" value="HTH-type_reg/antitoxin"/>
</dbReference>
<evidence type="ECO:0000259" key="5">
    <source>
        <dbReference type="PROSITE" id="PS50943"/>
    </source>
</evidence>
<dbReference type="RefSeq" id="WP_193001567.1">
    <property type="nucleotide sequence ID" value="NZ_CP040449.1"/>
</dbReference>
<dbReference type="SMART" id="SM00530">
    <property type="entry name" value="HTH_XRE"/>
    <property type="match status" value="1"/>
</dbReference>
<dbReference type="PANTHER" id="PTHR36511:SF3">
    <property type="entry name" value="ANTITOXIN HIGA-2"/>
    <property type="match status" value="1"/>
</dbReference>
<accession>A0A5J6X1M6</accession>
<dbReference type="EMBL" id="CP040449">
    <property type="protein sequence ID" value="QFI55575.1"/>
    <property type="molecule type" value="Genomic_DNA"/>
</dbReference>
<dbReference type="AlphaFoldDB" id="A0A5J6X1M6"/>
<dbReference type="PANTHER" id="PTHR36511">
    <property type="entry name" value="MERR FAMILY BACTERIAL REGULATORY PROTEIN"/>
    <property type="match status" value="1"/>
</dbReference>
<evidence type="ECO:0000313" key="7">
    <source>
        <dbReference type="Proteomes" id="UP000594034"/>
    </source>
</evidence>
<name>A0A5J6X1M6_9GAMM</name>
<gene>
    <name evidence="6" type="ORF">FE240_13280</name>
</gene>
<keyword evidence="1" id="KW-0805">Transcription regulation</keyword>
<dbReference type="InterPro" id="IPR047761">
    <property type="entry name" value="NadS-like"/>
</dbReference>
<keyword evidence="3" id="KW-0804">Transcription</keyword>
<dbReference type="PROSITE" id="PS50943">
    <property type="entry name" value="HTH_CROC1"/>
    <property type="match status" value="1"/>
</dbReference>
<organism evidence="6 7">
    <name type="scientific">Aeromonas simiae</name>
    <dbReference type="NCBI Taxonomy" id="218936"/>
    <lineage>
        <taxon>Bacteria</taxon>
        <taxon>Pseudomonadati</taxon>
        <taxon>Pseudomonadota</taxon>
        <taxon>Gammaproteobacteria</taxon>
        <taxon>Aeromonadales</taxon>
        <taxon>Aeromonadaceae</taxon>
        <taxon>Aeromonas</taxon>
    </lineage>
</organism>
<evidence type="ECO:0000256" key="3">
    <source>
        <dbReference type="ARBA" id="ARBA00023163"/>
    </source>
</evidence>
<evidence type="ECO:0000256" key="4">
    <source>
        <dbReference type="SAM" id="MobiDB-lite"/>
    </source>
</evidence>